<dbReference type="PROSITE" id="PS00211">
    <property type="entry name" value="ABC_TRANSPORTER_1"/>
    <property type="match status" value="1"/>
</dbReference>
<reference evidence="10 11" key="1">
    <citation type="submission" date="2018-10" db="EMBL/GenBank/DDBJ databases">
        <title>Complete genome sequence of Brevundimonas naejangsanensis BRV3.</title>
        <authorList>
            <person name="Berrios L."/>
            <person name="Ely B."/>
        </authorList>
    </citation>
    <scope>NUCLEOTIDE SEQUENCE [LARGE SCALE GENOMIC DNA]</scope>
    <source>
        <strain evidence="10 11">BRV3</strain>
    </source>
</reference>
<dbReference type="PANTHER" id="PTHR24221:SF248">
    <property type="entry name" value="ABC TRANSPORTER TRANSMEMBRANE REGION"/>
    <property type="match status" value="1"/>
</dbReference>
<dbReference type="GO" id="GO:0140359">
    <property type="term" value="F:ABC-type transporter activity"/>
    <property type="evidence" value="ECO:0007669"/>
    <property type="project" value="InterPro"/>
</dbReference>
<accession>A0A494RJ03</accession>
<dbReference type="InterPro" id="IPR003439">
    <property type="entry name" value="ABC_transporter-like_ATP-bd"/>
</dbReference>
<dbReference type="PANTHER" id="PTHR24221">
    <property type="entry name" value="ATP-BINDING CASSETTE SUB-FAMILY B"/>
    <property type="match status" value="1"/>
</dbReference>
<evidence type="ECO:0000256" key="1">
    <source>
        <dbReference type="ARBA" id="ARBA00004651"/>
    </source>
</evidence>
<comment type="subcellular location">
    <subcellularLocation>
        <location evidence="1">Cell membrane</location>
        <topology evidence="1">Multi-pass membrane protein</topology>
    </subcellularLocation>
</comment>
<dbReference type="GO" id="GO:0005886">
    <property type="term" value="C:plasma membrane"/>
    <property type="evidence" value="ECO:0007669"/>
    <property type="project" value="UniProtKB-SubCell"/>
</dbReference>
<dbReference type="InterPro" id="IPR003593">
    <property type="entry name" value="AAA+_ATPase"/>
</dbReference>
<dbReference type="SMART" id="SM00382">
    <property type="entry name" value="AAA"/>
    <property type="match status" value="1"/>
</dbReference>
<dbReference type="InterPro" id="IPR011527">
    <property type="entry name" value="ABC1_TM_dom"/>
</dbReference>
<proteinExistence type="predicted"/>
<evidence type="ECO:0000256" key="5">
    <source>
        <dbReference type="ARBA" id="ARBA00022989"/>
    </source>
</evidence>
<keyword evidence="6 7" id="KW-0472">Membrane</keyword>
<gene>
    <name evidence="10" type="ORF">D8I30_11090</name>
</gene>
<dbReference type="EMBL" id="CP032707">
    <property type="protein sequence ID" value="AYG96395.1"/>
    <property type="molecule type" value="Genomic_DNA"/>
</dbReference>
<dbReference type="SUPFAM" id="SSF90123">
    <property type="entry name" value="ABC transporter transmembrane region"/>
    <property type="match status" value="1"/>
</dbReference>
<keyword evidence="5 7" id="KW-1133">Transmembrane helix</keyword>
<dbReference type="GO" id="GO:0030253">
    <property type="term" value="P:protein secretion by the type I secretion system"/>
    <property type="evidence" value="ECO:0007669"/>
    <property type="project" value="InterPro"/>
</dbReference>
<dbReference type="AlphaFoldDB" id="A0A494RJ03"/>
<dbReference type="SUPFAM" id="SSF52540">
    <property type="entry name" value="P-loop containing nucleoside triphosphate hydrolases"/>
    <property type="match status" value="1"/>
</dbReference>
<evidence type="ECO:0000256" key="2">
    <source>
        <dbReference type="ARBA" id="ARBA00022692"/>
    </source>
</evidence>
<sequence length="575" mass="60823">MPKPFEAALKACRGYFWLAAFFSALVNLLYLAPTIYMMQVYDRVVPSGSVLTLAWLTVVVCFALATLAALDATRNRVMSRASLRLNRILAGSILDHLMMRRRLAPGEPSTAQAMRDFDALRTTLTGPAAIALMDIPWTPIYLIVAFMIHPFLGGLIIVGGCVLTILALANERSTRQGSADSRQASALSHAAHDTAVSMSEVIRALGMRRAVVSRQLEARSHALAGGLDAQMQGSRYTALVKFTRMALQSMALGLAAWLAVKGQISVGAIIAGSVLLSRALQPIEQTVGAWPSIAQARQALGTLRTLLADAEVAAQPVLTLPPPLGHVELLNISVRNPEGTAYLLRSVSIALVPGEIVGLIGPSGAGKSTLSRVAAGALEPDGGEIRIDGASYADWDPESLARHIGYLPQDCGLLPGSISDNIARFSDAGSALREEIDRRVVEAAMRAGAHEMILRLPGGYNAQLGANGQGLSGGQAQRIALARALYGDPKVLVLDEPSASLDAEGELALRSAMDAARARGTAILIVAHRSAVLRNVDRLAVLSNGMIETQGPQAEVRDTLAANAAKSNVVNMKPR</sequence>
<protein>
    <submittedName>
        <fullName evidence="10">Type I secretion system permease/ATPase</fullName>
    </submittedName>
</protein>
<evidence type="ECO:0000313" key="11">
    <source>
        <dbReference type="Proteomes" id="UP000276984"/>
    </source>
</evidence>
<dbReference type="InterPro" id="IPR017871">
    <property type="entry name" value="ABC_transporter-like_CS"/>
</dbReference>
<keyword evidence="2 7" id="KW-0812">Transmembrane</keyword>
<feature type="transmembrane region" description="Helical" evidence="7">
    <location>
        <begin position="251"/>
        <end position="276"/>
    </location>
</feature>
<dbReference type="Pfam" id="PF00005">
    <property type="entry name" value="ABC_tran"/>
    <property type="match status" value="1"/>
</dbReference>
<dbReference type="NCBIfam" id="TIGR01842">
    <property type="entry name" value="type_I_sec_PrtD"/>
    <property type="match status" value="1"/>
</dbReference>
<dbReference type="PROSITE" id="PS50929">
    <property type="entry name" value="ABC_TM1F"/>
    <property type="match status" value="1"/>
</dbReference>
<evidence type="ECO:0000256" key="4">
    <source>
        <dbReference type="ARBA" id="ARBA00022840"/>
    </source>
</evidence>
<dbReference type="InterPro" id="IPR010128">
    <property type="entry name" value="ATPase_T1SS_PrtD-like"/>
</dbReference>
<evidence type="ECO:0000313" key="10">
    <source>
        <dbReference type="EMBL" id="AYG96395.1"/>
    </source>
</evidence>
<keyword evidence="3" id="KW-0547">Nucleotide-binding</keyword>
<dbReference type="InterPro" id="IPR036640">
    <property type="entry name" value="ABC1_TM_sf"/>
</dbReference>
<evidence type="ECO:0000256" key="7">
    <source>
        <dbReference type="SAM" id="Phobius"/>
    </source>
</evidence>
<feature type="transmembrane region" description="Helical" evidence="7">
    <location>
        <begin position="50"/>
        <end position="70"/>
    </location>
</feature>
<dbReference type="GO" id="GO:0016887">
    <property type="term" value="F:ATP hydrolysis activity"/>
    <property type="evidence" value="ECO:0007669"/>
    <property type="project" value="InterPro"/>
</dbReference>
<dbReference type="PROSITE" id="PS50893">
    <property type="entry name" value="ABC_TRANSPORTER_2"/>
    <property type="match status" value="1"/>
</dbReference>
<dbReference type="GO" id="GO:0005524">
    <property type="term" value="F:ATP binding"/>
    <property type="evidence" value="ECO:0007669"/>
    <property type="project" value="UniProtKB-KW"/>
</dbReference>
<evidence type="ECO:0000256" key="3">
    <source>
        <dbReference type="ARBA" id="ARBA00022741"/>
    </source>
</evidence>
<feature type="transmembrane region" description="Helical" evidence="7">
    <location>
        <begin position="15"/>
        <end position="38"/>
    </location>
</feature>
<feature type="domain" description="ABC transporter" evidence="8">
    <location>
        <begin position="327"/>
        <end position="569"/>
    </location>
</feature>
<dbReference type="Gene3D" id="1.20.1560.10">
    <property type="entry name" value="ABC transporter type 1, transmembrane domain"/>
    <property type="match status" value="1"/>
</dbReference>
<evidence type="ECO:0000259" key="8">
    <source>
        <dbReference type="PROSITE" id="PS50893"/>
    </source>
</evidence>
<dbReference type="GO" id="GO:0034040">
    <property type="term" value="F:ATPase-coupled lipid transmembrane transporter activity"/>
    <property type="evidence" value="ECO:0007669"/>
    <property type="project" value="TreeGrafter"/>
</dbReference>
<dbReference type="OrthoDB" id="9787557at2"/>
<dbReference type="GO" id="GO:0030256">
    <property type="term" value="C:type I protein secretion system complex"/>
    <property type="evidence" value="ECO:0007669"/>
    <property type="project" value="InterPro"/>
</dbReference>
<feature type="domain" description="ABC transmembrane type-1" evidence="9">
    <location>
        <begin position="17"/>
        <end position="295"/>
    </location>
</feature>
<dbReference type="Gene3D" id="3.40.50.300">
    <property type="entry name" value="P-loop containing nucleotide triphosphate hydrolases"/>
    <property type="match status" value="1"/>
</dbReference>
<evidence type="ECO:0000259" key="9">
    <source>
        <dbReference type="PROSITE" id="PS50929"/>
    </source>
</evidence>
<keyword evidence="4" id="KW-0067">ATP-binding</keyword>
<name>A0A494RJ03_9CAUL</name>
<feature type="transmembrane region" description="Helical" evidence="7">
    <location>
        <begin position="140"/>
        <end position="168"/>
    </location>
</feature>
<dbReference type="InterPro" id="IPR039421">
    <property type="entry name" value="Type_1_exporter"/>
</dbReference>
<keyword evidence="11" id="KW-1185">Reference proteome</keyword>
<dbReference type="InterPro" id="IPR027417">
    <property type="entry name" value="P-loop_NTPase"/>
</dbReference>
<dbReference type="Proteomes" id="UP000276984">
    <property type="component" value="Chromosome"/>
</dbReference>
<organism evidence="10 11">
    <name type="scientific">Brevundimonas naejangsanensis</name>
    <dbReference type="NCBI Taxonomy" id="588932"/>
    <lineage>
        <taxon>Bacteria</taxon>
        <taxon>Pseudomonadati</taxon>
        <taxon>Pseudomonadota</taxon>
        <taxon>Alphaproteobacteria</taxon>
        <taxon>Caulobacterales</taxon>
        <taxon>Caulobacteraceae</taxon>
        <taxon>Brevundimonas</taxon>
    </lineage>
</organism>
<evidence type="ECO:0000256" key="6">
    <source>
        <dbReference type="ARBA" id="ARBA00023136"/>
    </source>
</evidence>